<proteinExistence type="inferred from homology"/>
<dbReference type="STRING" id="905079.L1K422"/>
<dbReference type="PIRSF" id="PIRSF000779">
    <property type="entry name" value="RNA_pol_Rpb8"/>
    <property type="match status" value="1"/>
</dbReference>
<dbReference type="Proteomes" id="UP000011087">
    <property type="component" value="Unassembled WGS sequence"/>
</dbReference>
<dbReference type="SMART" id="SM00658">
    <property type="entry name" value="RPOL8c"/>
    <property type="match status" value="1"/>
</dbReference>
<organism evidence="5">
    <name type="scientific">Guillardia theta (strain CCMP2712)</name>
    <name type="common">Cryptophyte</name>
    <dbReference type="NCBI Taxonomy" id="905079"/>
    <lineage>
        <taxon>Eukaryota</taxon>
        <taxon>Cryptophyceae</taxon>
        <taxon>Pyrenomonadales</taxon>
        <taxon>Geminigeraceae</taxon>
        <taxon>Guillardia</taxon>
    </lineage>
</organism>
<evidence type="ECO:0000313" key="5">
    <source>
        <dbReference type="EMBL" id="EKX55118.1"/>
    </source>
</evidence>
<evidence type="ECO:0000256" key="4">
    <source>
        <dbReference type="PIRNR" id="PIRNR000779"/>
    </source>
</evidence>
<protein>
    <recommendedName>
        <fullName evidence="4">DNA-directed RNA polymerases I, II, and III subunit RPABC3</fullName>
    </recommendedName>
</protein>
<dbReference type="PANTHER" id="PTHR10917:SF0">
    <property type="entry name" value="DNA-DIRECTED RNA POLYMERASES I, II, AND III SUBUNIT RPABC3"/>
    <property type="match status" value="1"/>
</dbReference>
<dbReference type="RefSeq" id="XP_005842098.1">
    <property type="nucleotide sequence ID" value="XM_005842041.1"/>
</dbReference>
<keyword evidence="5" id="KW-0804">Transcription</keyword>
<reference evidence="5 7" key="1">
    <citation type="journal article" date="2012" name="Nature">
        <title>Algal genomes reveal evolutionary mosaicism and the fate of nucleomorphs.</title>
        <authorList>
            <consortium name="DOE Joint Genome Institute"/>
            <person name="Curtis B.A."/>
            <person name="Tanifuji G."/>
            <person name="Burki F."/>
            <person name="Gruber A."/>
            <person name="Irimia M."/>
            <person name="Maruyama S."/>
            <person name="Arias M.C."/>
            <person name="Ball S.G."/>
            <person name="Gile G.H."/>
            <person name="Hirakawa Y."/>
            <person name="Hopkins J.F."/>
            <person name="Kuo A."/>
            <person name="Rensing S.A."/>
            <person name="Schmutz J."/>
            <person name="Symeonidi A."/>
            <person name="Elias M."/>
            <person name="Eveleigh R.J."/>
            <person name="Herman E.K."/>
            <person name="Klute M.J."/>
            <person name="Nakayama T."/>
            <person name="Obornik M."/>
            <person name="Reyes-Prieto A."/>
            <person name="Armbrust E.V."/>
            <person name="Aves S.J."/>
            <person name="Beiko R.G."/>
            <person name="Coutinho P."/>
            <person name="Dacks J.B."/>
            <person name="Durnford D.G."/>
            <person name="Fast N.M."/>
            <person name="Green B.R."/>
            <person name="Grisdale C.J."/>
            <person name="Hempel F."/>
            <person name="Henrissat B."/>
            <person name="Hoppner M.P."/>
            <person name="Ishida K."/>
            <person name="Kim E."/>
            <person name="Koreny L."/>
            <person name="Kroth P.G."/>
            <person name="Liu Y."/>
            <person name="Malik S.B."/>
            <person name="Maier U.G."/>
            <person name="McRose D."/>
            <person name="Mock T."/>
            <person name="Neilson J.A."/>
            <person name="Onodera N.T."/>
            <person name="Poole A.M."/>
            <person name="Pritham E.J."/>
            <person name="Richards T.A."/>
            <person name="Rocap G."/>
            <person name="Roy S.W."/>
            <person name="Sarai C."/>
            <person name="Schaack S."/>
            <person name="Shirato S."/>
            <person name="Slamovits C.H."/>
            <person name="Spencer D.F."/>
            <person name="Suzuki S."/>
            <person name="Worden A.Z."/>
            <person name="Zauner S."/>
            <person name="Barry K."/>
            <person name="Bell C."/>
            <person name="Bharti A.K."/>
            <person name="Crow J.A."/>
            <person name="Grimwood J."/>
            <person name="Kramer R."/>
            <person name="Lindquist E."/>
            <person name="Lucas S."/>
            <person name="Salamov A."/>
            <person name="McFadden G.I."/>
            <person name="Lane C.E."/>
            <person name="Keeling P.J."/>
            <person name="Gray M.W."/>
            <person name="Grigoriev I.V."/>
            <person name="Archibald J.M."/>
        </authorList>
    </citation>
    <scope>NUCLEOTIDE SEQUENCE</scope>
    <source>
        <strain evidence="5 7">CCMP2712</strain>
    </source>
</reference>
<dbReference type="PaxDb" id="55529-EKX55118"/>
<keyword evidence="5" id="KW-0240">DNA-directed RNA polymerase</keyword>
<evidence type="ECO:0000313" key="6">
    <source>
        <dbReference type="EnsemblProtists" id="EKX55118"/>
    </source>
</evidence>
<dbReference type="KEGG" id="gtt:GUITHDRAFT_62660"/>
<dbReference type="eggNOG" id="KOG3400">
    <property type="taxonomic scope" value="Eukaryota"/>
</dbReference>
<reference evidence="6" key="3">
    <citation type="submission" date="2015-06" db="UniProtKB">
        <authorList>
            <consortium name="EnsemblProtists"/>
        </authorList>
    </citation>
    <scope>IDENTIFICATION</scope>
</reference>
<keyword evidence="7" id="KW-1185">Reference proteome</keyword>
<dbReference type="InterPro" id="IPR005570">
    <property type="entry name" value="RPABC3"/>
</dbReference>
<dbReference type="Pfam" id="PF03870">
    <property type="entry name" value="RNA_pol_Rpb8"/>
    <property type="match status" value="1"/>
</dbReference>
<dbReference type="PANTHER" id="PTHR10917">
    <property type="entry name" value="DNA-DIRECTED RNA POLYMERASES I, II, AND III SUBUNIT RPABC3"/>
    <property type="match status" value="1"/>
</dbReference>
<name>L1K422_GUITC</name>
<accession>L1K422</accession>
<dbReference type="GeneID" id="17312243"/>
<evidence type="ECO:0000256" key="3">
    <source>
        <dbReference type="ARBA" id="ARBA00023242"/>
    </source>
</evidence>
<dbReference type="EnsemblProtists" id="EKX55118">
    <property type="protein sequence ID" value="EKX55118"/>
    <property type="gene ID" value="GUITHDRAFT_62660"/>
</dbReference>
<dbReference type="GO" id="GO:0005736">
    <property type="term" value="C:RNA polymerase I complex"/>
    <property type="evidence" value="ECO:0007669"/>
    <property type="project" value="TreeGrafter"/>
</dbReference>
<dbReference type="Gene3D" id="2.40.50.140">
    <property type="entry name" value="Nucleic acid-binding proteins"/>
    <property type="match status" value="1"/>
</dbReference>
<dbReference type="EMBL" id="JH992965">
    <property type="protein sequence ID" value="EKX55118.1"/>
    <property type="molecule type" value="Genomic_DNA"/>
</dbReference>
<dbReference type="GO" id="GO:0006351">
    <property type="term" value="P:DNA-templated transcription"/>
    <property type="evidence" value="ECO:0007669"/>
    <property type="project" value="UniProtKB-UniRule"/>
</dbReference>
<dbReference type="AlphaFoldDB" id="L1K422"/>
<comment type="function">
    <text evidence="4">DNA-dependent RNA polymerase catalyzes the transcription of DNA into RNA using the four ribonucleoside triphosphates as substrates. Common component of RNA polymerases I, II and III which synthesize ribosomal RNA precursors, mRNA precursors and many functional non-coding RNAs, and small RNAs, such as 5S rRNA and tRNAs, respectively.</text>
</comment>
<evidence type="ECO:0000256" key="2">
    <source>
        <dbReference type="ARBA" id="ARBA00008912"/>
    </source>
</evidence>
<keyword evidence="3 4" id="KW-0539">Nucleus</keyword>
<reference evidence="7" key="2">
    <citation type="submission" date="2012-11" db="EMBL/GenBank/DDBJ databases">
        <authorList>
            <person name="Kuo A."/>
            <person name="Curtis B.A."/>
            <person name="Tanifuji G."/>
            <person name="Burki F."/>
            <person name="Gruber A."/>
            <person name="Irimia M."/>
            <person name="Maruyama S."/>
            <person name="Arias M.C."/>
            <person name="Ball S.G."/>
            <person name="Gile G.H."/>
            <person name="Hirakawa Y."/>
            <person name="Hopkins J.F."/>
            <person name="Rensing S.A."/>
            <person name="Schmutz J."/>
            <person name="Symeonidi A."/>
            <person name="Elias M."/>
            <person name="Eveleigh R.J."/>
            <person name="Herman E.K."/>
            <person name="Klute M.J."/>
            <person name="Nakayama T."/>
            <person name="Obornik M."/>
            <person name="Reyes-Prieto A."/>
            <person name="Armbrust E.V."/>
            <person name="Aves S.J."/>
            <person name="Beiko R.G."/>
            <person name="Coutinho P."/>
            <person name="Dacks J.B."/>
            <person name="Durnford D.G."/>
            <person name="Fast N.M."/>
            <person name="Green B.R."/>
            <person name="Grisdale C."/>
            <person name="Hempe F."/>
            <person name="Henrissat B."/>
            <person name="Hoppner M.P."/>
            <person name="Ishida K.-I."/>
            <person name="Kim E."/>
            <person name="Koreny L."/>
            <person name="Kroth P.G."/>
            <person name="Liu Y."/>
            <person name="Malik S.-B."/>
            <person name="Maier U.G."/>
            <person name="McRose D."/>
            <person name="Mock T."/>
            <person name="Neilson J.A."/>
            <person name="Onodera N.T."/>
            <person name="Poole A.M."/>
            <person name="Pritham E.J."/>
            <person name="Richards T.A."/>
            <person name="Rocap G."/>
            <person name="Roy S.W."/>
            <person name="Sarai C."/>
            <person name="Schaack S."/>
            <person name="Shirato S."/>
            <person name="Slamovits C.H."/>
            <person name="Spencer D.F."/>
            <person name="Suzuki S."/>
            <person name="Worden A.Z."/>
            <person name="Zauner S."/>
            <person name="Barry K."/>
            <person name="Bell C."/>
            <person name="Bharti A.K."/>
            <person name="Crow J.A."/>
            <person name="Grimwood J."/>
            <person name="Kramer R."/>
            <person name="Lindquist E."/>
            <person name="Lucas S."/>
            <person name="Salamov A."/>
            <person name="McFadden G.I."/>
            <person name="Lane C.E."/>
            <person name="Keeling P.J."/>
            <person name="Gray M.W."/>
            <person name="Grigoriev I.V."/>
            <person name="Archibald J.M."/>
        </authorList>
    </citation>
    <scope>NUCLEOTIDE SEQUENCE</scope>
    <source>
        <strain evidence="7">CCMP2712</strain>
    </source>
</reference>
<comment type="subcellular location">
    <subcellularLocation>
        <location evidence="1">Nucleus</location>
    </subcellularLocation>
</comment>
<dbReference type="GO" id="GO:0003899">
    <property type="term" value="F:DNA-directed RNA polymerase activity"/>
    <property type="evidence" value="ECO:0007669"/>
    <property type="project" value="UniProtKB-UniRule"/>
</dbReference>
<sequence>MVFLLEDLFDVKDIDQDGKKFDNVSRIQALSQTYGLELTIDINTEIYPMKIFDRFSMALSTNLRKDGEPDEGVYDQSGVETFADDFEYVMHGKVFKQYRKPGETEMSVFVSFGGLLMHLRGDEQQLNKLELDTKVYLLMRKN</sequence>
<dbReference type="HOGENOM" id="CLU_103864_1_1_1"/>
<dbReference type="InterPro" id="IPR012340">
    <property type="entry name" value="NA-bd_OB-fold"/>
</dbReference>
<comment type="similarity">
    <text evidence="2 4">Belongs to the eukaryotic RPB8 RNA polymerase subunit family.</text>
</comment>
<dbReference type="OrthoDB" id="20018at2759"/>
<dbReference type="GO" id="GO:0005665">
    <property type="term" value="C:RNA polymerase II, core complex"/>
    <property type="evidence" value="ECO:0007669"/>
    <property type="project" value="UniProtKB-UniRule"/>
</dbReference>
<evidence type="ECO:0000313" key="7">
    <source>
        <dbReference type="Proteomes" id="UP000011087"/>
    </source>
</evidence>
<dbReference type="OMA" id="KEDDKGW"/>
<evidence type="ECO:0000256" key="1">
    <source>
        <dbReference type="ARBA" id="ARBA00004123"/>
    </source>
</evidence>
<gene>
    <name evidence="5" type="ORF">GUITHDRAFT_62660</name>
</gene>
<dbReference type="SUPFAM" id="SSF50249">
    <property type="entry name" value="Nucleic acid-binding proteins"/>
    <property type="match status" value="1"/>
</dbReference>
<dbReference type="GO" id="GO:0005666">
    <property type="term" value="C:RNA polymerase III complex"/>
    <property type="evidence" value="ECO:0007669"/>
    <property type="project" value="TreeGrafter"/>
</dbReference>